<keyword evidence="1" id="KW-0472">Membrane</keyword>
<dbReference type="PANTHER" id="PTHR34821">
    <property type="entry name" value="INNER MEMBRANE PROTEIN YDCZ"/>
    <property type="match status" value="1"/>
</dbReference>
<organism evidence="2 3">
    <name type="scientific">Lactiplantibacillus plajomi</name>
    <dbReference type="NCBI Taxonomy" id="1457217"/>
    <lineage>
        <taxon>Bacteria</taxon>
        <taxon>Bacillati</taxon>
        <taxon>Bacillota</taxon>
        <taxon>Bacilli</taxon>
        <taxon>Lactobacillales</taxon>
        <taxon>Lactobacillaceae</taxon>
        <taxon>Lactiplantibacillus</taxon>
    </lineage>
</organism>
<keyword evidence="3" id="KW-1185">Reference proteome</keyword>
<evidence type="ECO:0000256" key="1">
    <source>
        <dbReference type="SAM" id="Phobius"/>
    </source>
</evidence>
<dbReference type="PANTHER" id="PTHR34821:SF2">
    <property type="entry name" value="INNER MEMBRANE PROTEIN YDCZ"/>
    <property type="match status" value="1"/>
</dbReference>
<keyword evidence="1" id="KW-0812">Transmembrane</keyword>
<feature type="transmembrane region" description="Helical" evidence="1">
    <location>
        <begin position="128"/>
        <end position="145"/>
    </location>
</feature>
<name>A0ABV6K7N6_9LACO</name>
<feature type="transmembrane region" description="Helical" evidence="1">
    <location>
        <begin position="30"/>
        <end position="55"/>
    </location>
</feature>
<feature type="transmembrane region" description="Helical" evidence="1">
    <location>
        <begin position="227"/>
        <end position="246"/>
    </location>
</feature>
<dbReference type="EMBL" id="JBHLUK010000069">
    <property type="protein sequence ID" value="MFC0424275.1"/>
    <property type="molecule type" value="Genomic_DNA"/>
</dbReference>
<sequence length="248" mass="26008">MVWLPVLIGAGLAVQTGVNARLRQLVGSPFLASAVSFAIGALALNGLLLVTSTPITIPLRVFARQPAWLWLGGVLGVVGLTVNLVLFTRLGSVRAAVLPIFGQILAGIIIDQFGWWGAPRQPLTAIKLLGLLAVTGGVRLAIGWQPRPFRFKLPGQWRWSALGIFAGGLVAVQATINGRLGTVLRSASHAAAISFTAGALLLLLLVVALRVPVHLGQAWQQAGTANWWLWSGGLLGAAYVLGLCLVSA</sequence>
<dbReference type="InterPro" id="IPR006750">
    <property type="entry name" value="YdcZ"/>
</dbReference>
<feature type="transmembrane region" description="Helical" evidence="1">
    <location>
        <begin position="157"/>
        <end position="176"/>
    </location>
</feature>
<dbReference type="Proteomes" id="UP001589855">
    <property type="component" value="Unassembled WGS sequence"/>
</dbReference>
<evidence type="ECO:0000313" key="2">
    <source>
        <dbReference type="EMBL" id="MFC0424275.1"/>
    </source>
</evidence>
<feature type="transmembrane region" description="Helical" evidence="1">
    <location>
        <begin position="188"/>
        <end position="207"/>
    </location>
</feature>
<protein>
    <submittedName>
        <fullName evidence="2">DMT family transporter</fullName>
    </submittedName>
</protein>
<keyword evidence="1" id="KW-1133">Transmembrane helix</keyword>
<proteinExistence type="predicted"/>
<reference evidence="2 3" key="1">
    <citation type="submission" date="2024-09" db="EMBL/GenBank/DDBJ databases">
        <authorList>
            <person name="Sun Q."/>
            <person name="Mori K."/>
        </authorList>
    </citation>
    <scope>NUCLEOTIDE SEQUENCE [LARGE SCALE GENOMIC DNA]</scope>
    <source>
        <strain evidence="2 3">TBRC 4575</strain>
    </source>
</reference>
<dbReference type="RefSeq" id="WP_263854483.1">
    <property type="nucleotide sequence ID" value="NZ_BAABRM010000013.1"/>
</dbReference>
<feature type="transmembrane region" description="Helical" evidence="1">
    <location>
        <begin position="93"/>
        <end position="116"/>
    </location>
</feature>
<accession>A0ABV6K7N6</accession>
<comment type="caution">
    <text evidence="2">The sequence shown here is derived from an EMBL/GenBank/DDBJ whole genome shotgun (WGS) entry which is preliminary data.</text>
</comment>
<gene>
    <name evidence="2" type="ORF">ACFFGS_09115</name>
</gene>
<evidence type="ECO:0000313" key="3">
    <source>
        <dbReference type="Proteomes" id="UP001589855"/>
    </source>
</evidence>
<feature type="transmembrane region" description="Helical" evidence="1">
    <location>
        <begin position="67"/>
        <end position="87"/>
    </location>
</feature>
<dbReference type="Pfam" id="PF04657">
    <property type="entry name" value="DMT_YdcZ"/>
    <property type="match status" value="2"/>
</dbReference>